<dbReference type="SUPFAM" id="SSF50800">
    <property type="entry name" value="PK beta-barrel domain-like"/>
    <property type="match status" value="1"/>
</dbReference>
<dbReference type="InterPro" id="IPR005302">
    <property type="entry name" value="MoCF_Sase_C"/>
</dbReference>
<gene>
    <name evidence="2" type="ORF">JF887_09620</name>
</gene>
<sequence>MTGATVAWLSIAPVKGLRVQELGALHLDRHGARGDRRFVITDGACHLVNGKRLPSLVQVVAEATESLLSLRFPDGTVVSAEPRLGEPATLIAYGHPRPVRTVLGPWATALSEFAGMALRVVQPLDPGDGVDRRRDAGVSLLSTASLDSLAASAGVDSVDPRRFRMTIGIAGIDAFEEERWLGQTLRVGPATLRVGGNVGRCAVTTLDPDGGAVDLPTLHLLRGLREHVAATEPLPFGVWGEVVEPGLVQVGDEILA</sequence>
<dbReference type="GO" id="GO:0030170">
    <property type="term" value="F:pyridoxal phosphate binding"/>
    <property type="evidence" value="ECO:0007669"/>
    <property type="project" value="InterPro"/>
</dbReference>
<name>A0A934NGS8_9BACT</name>
<dbReference type="InterPro" id="IPR011037">
    <property type="entry name" value="Pyrv_Knase-like_insert_dom_sf"/>
</dbReference>
<protein>
    <submittedName>
        <fullName evidence="2">MOSC domain-containing protein</fullName>
    </submittedName>
</protein>
<dbReference type="PANTHER" id="PTHR36930">
    <property type="entry name" value="METAL-SULFUR CLUSTER BIOSYNTHESIS PROTEINS YUAD-RELATED"/>
    <property type="match status" value="1"/>
</dbReference>
<feature type="domain" description="MOSC" evidence="1">
    <location>
        <begin position="100"/>
        <end position="256"/>
    </location>
</feature>
<accession>A0A934NGS8</accession>
<dbReference type="InterPro" id="IPR005303">
    <property type="entry name" value="MOCOS_middle"/>
</dbReference>
<organism evidence="2 3">
    <name type="scientific">Candidatus Amunia macphersoniae</name>
    <dbReference type="NCBI Taxonomy" id="3127014"/>
    <lineage>
        <taxon>Bacteria</taxon>
        <taxon>Bacillati</taxon>
        <taxon>Candidatus Dormiibacterota</taxon>
        <taxon>Candidatus Dormibacteria</taxon>
        <taxon>Candidatus Aeolococcales</taxon>
        <taxon>Candidatus Aeolococcaceae</taxon>
        <taxon>Candidatus Amunia</taxon>
    </lineage>
</organism>
<proteinExistence type="predicted"/>
<dbReference type="EMBL" id="JAEKNN010000050">
    <property type="protein sequence ID" value="MBJ7609666.1"/>
    <property type="molecule type" value="Genomic_DNA"/>
</dbReference>
<dbReference type="Pfam" id="PF03473">
    <property type="entry name" value="MOSC"/>
    <property type="match status" value="1"/>
</dbReference>
<dbReference type="InterPro" id="IPR052716">
    <property type="entry name" value="MOSC_domain"/>
</dbReference>
<comment type="caution">
    <text evidence="2">The sequence shown here is derived from an EMBL/GenBank/DDBJ whole genome shotgun (WGS) entry which is preliminary data.</text>
</comment>
<dbReference type="Proteomes" id="UP000614410">
    <property type="component" value="Unassembled WGS sequence"/>
</dbReference>
<evidence type="ECO:0000313" key="2">
    <source>
        <dbReference type="EMBL" id="MBJ7609666.1"/>
    </source>
</evidence>
<dbReference type="Gene3D" id="2.40.33.20">
    <property type="entry name" value="PK beta-barrel domain-like"/>
    <property type="match status" value="1"/>
</dbReference>
<evidence type="ECO:0000259" key="1">
    <source>
        <dbReference type="PROSITE" id="PS51340"/>
    </source>
</evidence>
<dbReference type="AlphaFoldDB" id="A0A934NGS8"/>
<dbReference type="PANTHER" id="PTHR36930:SF1">
    <property type="entry name" value="MOSC DOMAIN-CONTAINING PROTEIN"/>
    <property type="match status" value="1"/>
</dbReference>
<dbReference type="GO" id="GO:0003824">
    <property type="term" value="F:catalytic activity"/>
    <property type="evidence" value="ECO:0007669"/>
    <property type="project" value="InterPro"/>
</dbReference>
<dbReference type="PROSITE" id="PS51340">
    <property type="entry name" value="MOSC"/>
    <property type="match status" value="1"/>
</dbReference>
<evidence type="ECO:0000313" key="3">
    <source>
        <dbReference type="Proteomes" id="UP000614410"/>
    </source>
</evidence>
<reference evidence="2 3" key="1">
    <citation type="submission" date="2020-10" db="EMBL/GenBank/DDBJ databases">
        <title>Ca. Dormibacterota MAGs.</title>
        <authorList>
            <person name="Montgomery K."/>
        </authorList>
    </citation>
    <scope>NUCLEOTIDE SEQUENCE [LARGE SCALE GENOMIC DNA]</scope>
    <source>
        <strain evidence="2">Mitchell_Peninsula_5</strain>
    </source>
</reference>
<dbReference type="GO" id="GO:0030151">
    <property type="term" value="F:molybdenum ion binding"/>
    <property type="evidence" value="ECO:0007669"/>
    <property type="project" value="InterPro"/>
</dbReference>
<dbReference type="Pfam" id="PF03476">
    <property type="entry name" value="MOSC_N"/>
    <property type="match status" value="1"/>
</dbReference>